<accession>A0A4R2SZB1</accession>
<sequence length="98" mass="10976">MSGKTELLFSNNRTVRLSDPGEEGAQSHLFETTYISFEALLDDNQVSYVFTRKVEDKIEQQQSFTDLKEFFKFAGDYLDPIALGLMGVKIGSLSAATK</sequence>
<dbReference type="AlphaFoldDB" id="A0A4R2SZB1"/>
<proteinExistence type="predicted"/>
<comment type="caution">
    <text evidence="1">The sequence shown here is derived from an EMBL/GenBank/DDBJ whole genome shotgun (WGS) entry which is preliminary data.</text>
</comment>
<organism evidence="1 2">
    <name type="scientific">Cricetibacter osteomyelitidis</name>
    <dbReference type="NCBI Taxonomy" id="1521931"/>
    <lineage>
        <taxon>Bacteria</taxon>
        <taxon>Pseudomonadati</taxon>
        <taxon>Pseudomonadota</taxon>
        <taxon>Gammaproteobacteria</taxon>
        <taxon>Pasteurellales</taxon>
        <taxon>Pasteurellaceae</taxon>
        <taxon>Cricetibacter</taxon>
    </lineage>
</organism>
<dbReference type="Proteomes" id="UP000295763">
    <property type="component" value="Unassembled WGS sequence"/>
</dbReference>
<dbReference type="InterPro" id="IPR035318">
    <property type="entry name" value="DUF5377"/>
</dbReference>
<reference evidence="1 2" key="1">
    <citation type="submission" date="2019-03" db="EMBL/GenBank/DDBJ databases">
        <title>Genomic Encyclopedia of Type Strains, Phase IV (KMG-IV): sequencing the most valuable type-strain genomes for metagenomic binning, comparative biology and taxonomic classification.</title>
        <authorList>
            <person name="Goeker M."/>
        </authorList>
    </citation>
    <scope>NUCLEOTIDE SEQUENCE [LARGE SCALE GENOMIC DNA]</scope>
    <source>
        <strain evidence="1 2">DSM 28404</strain>
    </source>
</reference>
<keyword evidence="2" id="KW-1185">Reference proteome</keyword>
<evidence type="ECO:0000313" key="1">
    <source>
        <dbReference type="EMBL" id="TCP95080.1"/>
    </source>
</evidence>
<protein>
    <submittedName>
        <fullName evidence="1">Uncharacterized protein</fullName>
    </submittedName>
</protein>
<evidence type="ECO:0000313" key="2">
    <source>
        <dbReference type="Proteomes" id="UP000295763"/>
    </source>
</evidence>
<name>A0A4R2SZB1_9PAST</name>
<dbReference type="OrthoDB" id="5682368at2"/>
<dbReference type="RefSeq" id="WP_131976637.1">
    <property type="nucleotide sequence ID" value="NZ_SLYB01000011.1"/>
</dbReference>
<dbReference type="EMBL" id="SLYB01000011">
    <property type="protein sequence ID" value="TCP95080.1"/>
    <property type="molecule type" value="Genomic_DNA"/>
</dbReference>
<dbReference type="Pfam" id="PF17347">
    <property type="entry name" value="DUF5377"/>
    <property type="match status" value="1"/>
</dbReference>
<gene>
    <name evidence="1" type="ORF">EDC44_11130</name>
</gene>